<keyword evidence="2" id="KW-1185">Reference proteome</keyword>
<reference evidence="1" key="1">
    <citation type="submission" date="2021-02" db="EMBL/GenBank/DDBJ databases">
        <authorList>
            <person name="Dougan E. K."/>
            <person name="Rhodes N."/>
            <person name="Thang M."/>
            <person name="Chan C."/>
        </authorList>
    </citation>
    <scope>NUCLEOTIDE SEQUENCE</scope>
</reference>
<dbReference type="AlphaFoldDB" id="A0A813BPU3"/>
<protein>
    <submittedName>
        <fullName evidence="1">Uncharacterized protein</fullName>
    </submittedName>
</protein>
<evidence type="ECO:0000313" key="2">
    <source>
        <dbReference type="Proteomes" id="UP000601435"/>
    </source>
</evidence>
<proteinExistence type="predicted"/>
<name>A0A813BPU3_9DINO</name>
<accession>A0A813BPU3</accession>
<evidence type="ECO:0000313" key="1">
    <source>
        <dbReference type="EMBL" id="CAE7915602.1"/>
    </source>
</evidence>
<comment type="caution">
    <text evidence="1">The sequence shown here is derived from an EMBL/GenBank/DDBJ whole genome shotgun (WGS) entry which is preliminary data.</text>
</comment>
<dbReference type="Proteomes" id="UP000601435">
    <property type="component" value="Unassembled WGS sequence"/>
</dbReference>
<dbReference type="EMBL" id="CAJNJA010075749">
    <property type="protein sequence ID" value="CAE7915602.1"/>
    <property type="molecule type" value="Genomic_DNA"/>
</dbReference>
<organism evidence="1 2">
    <name type="scientific">Symbiodinium necroappetens</name>
    <dbReference type="NCBI Taxonomy" id="1628268"/>
    <lineage>
        <taxon>Eukaryota</taxon>
        <taxon>Sar</taxon>
        <taxon>Alveolata</taxon>
        <taxon>Dinophyceae</taxon>
        <taxon>Suessiales</taxon>
        <taxon>Symbiodiniaceae</taxon>
        <taxon>Symbiodinium</taxon>
    </lineage>
</organism>
<gene>
    <name evidence="1" type="ORF">SNEC2469_LOCUS31378</name>
</gene>
<sequence>MDLEGVSRDELLQTAAELQHLQTAALQGYSFAGRQPPASVFQLGPQQALPPPVQEVPTQVVGAMQRAPTVTQSEQQPQKYTRHEDQLNSIAQSTSWIMFQGQEWRRMQEESPEAIKMPAGKKRFVETDNFRYKRWNPTLRALEDKDSKAPLTVQEVVGLLEEAIVLSTKEGVLINYHATRQLLPEMTGPAVTWWWDSAIPGPTECGRF</sequence>